<reference evidence="1 2" key="1">
    <citation type="journal article" date="2024" name="IMA Fungus">
        <title>IMA Genome - F19 : A genome assembly and annotation guide to empower mycologists, including annotated draft genome sequences of Ceratocystis pirilliformis, Diaporthe australafricana, Fusarium ophioides, Paecilomyces lecythidis, and Sporothrix stenoceras.</title>
        <authorList>
            <person name="Aylward J."/>
            <person name="Wilson A.M."/>
            <person name="Visagie C.M."/>
            <person name="Spraker J."/>
            <person name="Barnes I."/>
            <person name="Buitendag C."/>
            <person name="Ceriani C."/>
            <person name="Del Mar Angel L."/>
            <person name="du Plessis D."/>
            <person name="Fuchs T."/>
            <person name="Gasser K."/>
            <person name="Kramer D."/>
            <person name="Li W."/>
            <person name="Munsamy K."/>
            <person name="Piso A."/>
            <person name="Price J.L."/>
            <person name="Sonnekus B."/>
            <person name="Thomas C."/>
            <person name="van der Nest A."/>
            <person name="van Dijk A."/>
            <person name="van Heerden A."/>
            <person name="van Vuuren N."/>
            <person name="Yilmaz N."/>
            <person name="Duong T.A."/>
            <person name="van der Merwe N.A."/>
            <person name="Wingfield M.J."/>
            <person name="Wingfield B.D."/>
        </authorList>
    </citation>
    <scope>NUCLEOTIDE SEQUENCE [LARGE SCALE GENOMIC DNA]</scope>
    <source>
        <strain evidence="1 2">CMW 12675</strain>
    </source>
</reference>
<evidence type="ECO:0000313" key="2">
    <source>
        <dbReference type="Proteomes" id="UP001583280"/>
    </source>
</evidence>
<dbReference type="EMBL" id="JAWDJO010000084">
    <property type="protein sequence ID" value="KAL1894814.1"/>
    <property type="molecule type" value="Genomic_DNA"/>
</dbReference>
<comment type="caution">
    <text evidence="1">The sequence shown here is derived from an EMBL/GenBank/DDBJ whole genome shotgun (WGS) entry which is preliminary data.</text>
</comment>
<proteinExistence type="predicted"/>
<gene>
    <name evidence="1" type="ORF">Cpir12675_003509</name>
</gene>
<sequence>MPEFVRMSLYAAVVSLDVTYSQLAFWITVDHKYQRMGFLPTVKSNKRAINIYELQAGLTNIVPDIPTNTAALHKPTYLDTPVV</sequence>
<protein>
    <submittedName>
        <fullName evidence="1">Uncharacterized protein</fullName>
    </submittedName>
</protein>
<keyword evidence="2" id="KW-1185">Reference proteome</keyword>
<evidence type="ECO:0000313" key="1">
    <source>
        <dbReference type="EMBL" id="KAL1894814.1"/>
    </source>
</evidence>
<accession>A0ABR3Z5N0</accession>
<name>A0ABR3Z5N0_9PEZI</name>
<dbReference type="Proteomes" id="UP001583280">
    <property type="component" value="Unassembled WGS sequence"/>
</dbReference>
<organism evidence="1 2">
    <name type="scientific">Ceratocystis pirilliformis</name>
    <dbReference type="NCBI Taxonomy" id="259994"/>
    <lineage>
        <taxon>Eukaryota</taxon>
        <taxon>Fungi</taxon>
        <taxon>Dikarya</taxon>
        <taxon>Ascomycota</taxon>
        <taxon>Pezizomycotina</taxon>
        <taxon>Sordariomycetes</taxon>
        <taxon>Hypocreomycetidae</taxon>
        <taxon>Microascales</taxon>
        <taxon>Ceratocystidaceae</taxon>
        <taxon>Ceratocystis</taxon>
    </lineage>
</organism>